<comment type="caution">
    <text evidence="3">The sequence shown here is derived from an EMBL/GenBank/DDBJ whole genome shotgun (WGS) entry which is preliminary data.</text>
</comment>
<dbReference type="OrthoDB" id="2613830at2"/>
<dbReference type="InterPro" id="IPR051785">
    <property type="entry name" value="MMCE/EMCE_epimerase"/>
</dbReference>
<dbReference type="PANTHER" id="PTHR43048">
    <property type="entry name" value="METHYLMALONYL-COA EPIMERASE"/>
    <property type="match status" value="1"/>
</dbReference>
<protein>
    <submittedName>
        <fullName evidence="3">Glyoxalase</fullName>
    </submittedName>
</protein>
<accession>A0A502DDF5</accession>
<evidence type="ECO:0000313" key="4">
    <source>
        <dbReference type="Proteomes" id="UP000319212"/>
    </source>
</evidence>
<reference evidence="3 4" key="1">
    <citation type="journal article" date="2019" name="Environ. Microbiol.">
        <title>Species interactions and distinct microbial communities in high Arctic permafrost affected cryosols are associated with the CH4 and CO2 gas fluxes.</title>
        <authorList>
            <person name="Altshuler I."/>
            <person name="Hamel J."/>
            <person name="Turney S."/>
            <person name="Magnuson E."/>
            <person name="Levesque R."/>
            <person name="Greer C."/>
            <person name="Whyte L.G."/>
        </authorList>
    </citation>
    <scope>NUCLEOTIDE SEQUENCE [LARGE SCALE GENOMIC DNA]</scope>
    <source>
        <strain evidence="3 4">S06.C</strain>
    </source>
</reference>
<gene>
    <name evidence="3" type="ORF">EAH82_20120</name>
</gene>
<evidence type="ECO:0000313" key="3">
    <source>
        <dbReference type="EMBL" id="TPG23697.1"/>
    </source>
</evidence>
<dbReference type="GO" id="GO:0004493">
    <property type="term" value="F:methylmalonyl-CoA epimerase activity"/>
    <property type="evidence" value="ECO:0007669"/>
    <property type="project" value="TreeGrafter"/>
</dbReference>
<dbReference type="RefSeq" id="WP_140844998.1">
    <property type="nucleotide sequence ID" value="NZ_RCZI01000008.1"/>
</dbReference>
<dbReference type="SUPFAM" id="SSF54593">
    <property type="entry name" value="Glyoxalase/Bleomycin resistance protein/Dihydroxybiphenyl dioxygenase"/>
    <property type="match status" value="1"/>
</dbReference>
<dbReference type="Proteomes" id="UP000319212">
    <property type="component" value="Unassembled WGS sequence"/>
</dbReference>
<dbReference type="InterPro" id="IPR029068">
    <property type="entry name" value="Glyas_Bleomycin-R_OHBP_Dase"/>
</dbReference>
<organism evidence="3 4">
    <name type="scientific">Variovorax guangxiensis</name>
    <dbReference type="NCBI Taxonomy" id="1775474"/>
    <lineage>
        <taxon>Bacteria</taxon>
        <taxon>Pseudomonadati</taxon>
        <taxon>Pseudomonadota</taxon>
        <taxon>Betaproteobacteria</taxon>
        <taxon>Burkholderiales</taxon>
        <taxon>Comamonadaceae</taxon>
        <taxon>Variovorax</taxon>
    </lineage>
</organism>
<evidence type="ECO:0000256" key="1">
    <source>
        <dbReference type="ARBA" id="ARBA00022723"/>
    </source>
</evidence>
<keyword evidence="1" id="KW-0479">Metal-binding</keyword>
<feature type="domain" description="VOC" evidence="2">
    <location>
        <begin position="11"/>
        <end position="166"/>
    </location>
</feature>
<proteinExistence type="predicted"/>
<dbReference type="Pfam" id="PF00903">
    <property type="entry name" value="Glyoxalase"/>
    <property type="match status" value="1"/>
</dbReference>
<sequence>METHATADQLVLDTIHTGLTVSSLDDAIAFWCDVIGCRLDVRKKLASGPALDSIVGVPGTELEIAVVVAPGGHKIELLQYDKPDDRTIYRPRSCDVGSAHLTFSVSDIDKLLDRVESSGWKRLGAPQKYPNGMRVAYARGLEGHRTIRKICCETLPDWTWNAFFANVISTYRV</sequence>
<evidence type="ECO:0000259" key="2">
    <source>
        <dbReference type="PROSITE" id="PS51819"/>
    </source>
</evidence>
<dbReference type="EMBL" id="RCZI01000008">
    <property type="protein sequence ID" value="TPG23697.1"/>
    <property type="molecule type" value="Genomic_DNA"/>
</dbReference>
<name>A0A502DDF5_9BURK</name>
<dbReference type="GO" id="GO:0046872">
    <property type="term" value="F:metal ion binding"/>
    <property type="evidence" value="ECO:0007669"/>
    <property type="project" value="UniProtKB-KW"/>
</dbReference>
<dbReference type="InterPro" id="IPR004360">
    <property type="entry name" value="Glyas_Fos-R_dOase_dom"/>
</dbReference>
<dbReference type="InterPro" id="IPR037523">
    <property type="entry name" value="VOC_core"/>
</dbReference>
<dbReference type="AlphaFoldDB" id="A0A502DDF5"/>
<dbReference type="Gene3D" id="3.10.180.10">
    <property type="entry name" value="2,3-Dihydroxybiphenyl 1,2-Dioxygenase, domain 1"/>
    <property type="match status" value="1"/>
</dbReference>
<dbReference type="PANTHER" id="PTHR43048:SF5">
    <property type="entry name" value="BLR5325 PROTEIN"/>
    <property type="match status" value="1"/>
</dbReference>
<dbReference type="GO" id="GO:0046491">
    <property type="term" value="P:L-methylmalonyl-CoA metabolic process"/>
    <property type="evidence" value="ECO:0007669"/>
    <property type="project" value="TreeGrafter"/>
</dbReference>
<dbReference type="PROSITE" id="PS51819">
    <property type="entry name" value="VOC"/>
    <property type="match status" value="1"/>
</dbReference>